<keyword evidence="3" id="KW-1185">Reference proteome</keyword>
<dbReference type="Proteomes" id="UP000242715">
    <property type="component" value="Unassembled WGS sequence"/>
</dbReference>
<dbReference type="EMBL" id="DF974084">
    <property type="protein sequence ID" value="GAU44895.1"/>
    <property type="molecule type" value="Genomic_DNA"/>
</dbReference>
<evidence type="ECO:0000313" key="3">
    <source>
        <dbReference type="Proteomes" id="UP000242715"/>
    </source>
</evidence>
<feature type="coiled-coil region" evidence="1">
    <location>
        <begin position="28"/>
        <end position="76"/>
    </location>
</feature>
<dbReference type="AlphaFoldDB" id="A0A2Z6P980"/>
<gene>
    <name evidence="2" type="ORF">TSUD_137270</name>
</gene>
<name>A0A2Z6P980_TRISU</name>
<protein>
    <submittedName>
        <fullName evidence="2">Uncharacterized protein</fullName>
    </submittedName>
</protein>
<accession>A0A2Z6P980</accession>
<organism evidence="2 3">
    <name type="scientific">Trifolium subterraneum</name>
    <name type="common">Subterranean clover</name>
    <dbReference type="NCBI Taxonomy" id="3900"/>
    <lineage>
        <taxon>Eukaryota</taxon>
        <taxon>Viridiplantae</taxon>
        <taxon>Streptophyta</taxon>
        <taxon>Embryophyta</taxon>
        <taxon>Tracheophyta</taxon>
        <taxon>Spermatophyta</taxon>
        <taxon>Magnoliopsida</taxon>
        <taxon>eudicotyledons</taxon>
        <taxon>Gunneridae</taxon>
        <taxon>Pentapetalae</taxon>
        <taxon>rosids</taxon>
        <taxon>fabids</taxon>
        <taxon>Fabales</taxon>
        <taxon>Fabaceae</taxon>
        <taxon>Papilionoideae</taxon>
        <taxon>50 kb inversion clade</taxon>
        <taxon>NPAAA clade</taxon>
        <taxon>Hologalegina</taxon>
        <taxon>IRL clade</taxon>
        <taxon>Trifolieae</taxon>
        <taxon>Trifolium</taxon>
    </lineage>
</organism>
<evidence type="ECO:0000256" key="1">
    <source>
        <dbReference type="SAM" id="Coils"/>
    </source>
</evidence>
<reference evidence="3" key="1">
    <citation type="journal article" date="2017" name="Front. Plant Sci.">
        <title>Climate Clever Clovers: New Paradigm to Reduce the Environmental Footprint of Ruminants by Breeding Low Methanogenic Forages Utilizing Haplotype Variation.</title>
        <authorList>
            <person name="Kaur P."/>
            <person name="Appels R."/>
            <person name="Bayer P.E."/>
            <person name="Keeble-Gagnere G."/>
            <person name="Wang J."/>
            <person name="Hirakawa H."/>
            <person name="Shirasawa K."/>
            <person name="Vercoe P."/>
            <person name="Stefanova K."/>
            <person name="Durmic Z."/>
            <person name="Nichols P."/>
            <person name="Revell C."/>
            <person name="Isobe S.N."/>
            <person name="Edwards D."/>
            <person name="Erskine W."/>
        </authorList>
    </citation>
    <scope>NUCLEOTIDE SEQUENCE [LARGE SCALE GENOMIC DNA]</scope>
    <source>
        <strain evidence="3">cv. Daliak</strain>
    </source>
</reference>
<keyword evidence="1" id="KW-0175">Coiled coil</keyword>
<proteinExistence type="predicted"/>
<sequence>MHLCCRCMEDLVSTTQYVSWSLHNKVSFETQNSEKVNWETRVEKLEKEILDLNSELEDAQKINEEQKKQIRKTECALKVVEGVVNYVQGVNCLEVCI</sequence>
<evidence type="ECO:0000313" key="2">
    <source>
        <dbReference type="EMBL" id="GAU44895.1"/>
    </source>
</evidence>